<dbReference type="InterPro" id="IPR000719">
    <property type="entry name" value="Prot_kinase_dom"/>
</dbReference>
<sequence length="298" mass="32783">MRDVLSLSAARVDPSLCVEGITDVARRDDGGSQAYVGDWNGVLVVATPVKNVTIVSLSQGSKCATMLFHWKQLFHPNVLEFIGVSTGGPYGVDLVSPWMEHGDISTYLRANPGTPRSPLLVNVVQGLSYLHSRQPLIVHGDLRPSNILIQSNGQACLANFGIPGLQAAGKSEDQYQSTATDGRVLWMAPEQINPLFRGHSEVVAPEYACDIYSFGLSIYQIYTGLEPFHEARNVALWTLLAQIVRDGRRPQHPGYKGVQGGLQFAMWRVAEDCWKKEPEERPTSRDLVRRVSEATRGG</sequence>
<evidence type="ECO:0000256" key="1">
    <source>
        <dbReference type="SAM" id="MobiDB-lite"/>
    </source>
</evidence>
<keyword evidence="4" id="KW-1185">Reference proteome</keyword>
<dbReference type="InParanoid" id="A0A165EI28"/>
<feature type="domain" description="Protein kinase" evidence="2">
    <location>
        <begin position="1"/>
        <end position="295"/>
    </location>
</feature>
<dbReference type="AlphaFoldDB" id="A0A165EI28"/>
<gene>
    <name evidence="3" type="ORF">CALCODRAFT_499219</name>
</gene>
<dbReference type="PANTHER" id="PTHR44329">
    <property type="entry name" value="SERINE/THREONINE-PROTEIN KINASE TNNI3K-RELATED"/>
    <property type="match status" value="1"/>
</dbReference>
<feature type="region of interest" description="Disordered" evidence="1">
    <location>
        <begin position="277"/>
        <end position="298"/>
    </location>
</feature>
<protein>
    <submittedName>
        <fullName evidence="3">Kinase-like protein</fullName>
    </submittedName>
</protein>
<evidence type="ECO:0000313" key="3">
    <source>
        <dbReference type="EMBL" id="KZT54909.1"/>
    </source>
</evidence>
<dbReference type="InterPro" id="IPR001245">
    <property type="entry name" value="Ser-Thr/Tyr_kinase_cat_dom"/>
</dbReference>
<dbReference type="GO" id="GO:0005524">
    <property type="term" value="F:ATP binding"/>
    <property type="evidence" value="ECO:0007669"/>
    <property type="project" value="InterPro"/>
</dbReference>
<dbReference type="SUPFAM" id="SSF56112">
    <property type="entry name" value="Protein kinase-like (PK-like)"/>
    <property type="match status" value="1"/>
</dbReference>
<dbReference type="Proteomes" id="UP000076842">
    <property type="component" value="Unassembled WGS sequence"/>
</dbReference>
<evidence type="ECO:0000259" key="2">
    <source>
        <dbReference type="PROSITE" id="PS50011"/>
    </source>
</evidence>
<accession>A0A165EI28</accession>
<dbReference type="OrthoDB" id="346907at2759"/>
<dbReference type="PROSITE" id="PS50011">
    <property type="entry name" value="PROTEIN_KINASE_DOM"/>
    <property type="match status" value="1"/>
</dbReference>
<dbReference type="Pfam" id="PF07714">
    <property type="entry name" value="PK_Tyr_Ser-Thr"/>
    <property type="match status" value="1"/>
</dbReference>
<dbReference type="InterPro" id="IPR051681">
    <property type="entry name" value="Ser/Thr_Kinases-Pseudokinases"/>
</dbReference>
<dbReference type="PIRSF" id="PIRSF000654">
    <property type="entry name" value="Integrin-linked_kinase"/>
    <property type="match status" value="1"/>
</dbReference>
<proteinExistence type="predicted"/>
<organism evidence="3 4">
    <name type="scientific">Calocera cornea HHB12733</name>
    <dbReference type="NCBI Taxonomy" id="1353952"/>
    <lineage>
        <taxon>Eukaryota</taxon>
        <taxon>Fungi</taxon>
        <taxon>Dikarya</taxon>
        <taxon>Basidiomycota</taxon>
        <taxon>Agaricomycotina</taxon>
        <taxon>Dacrymycetes</taxon>
        <taxon>Dacrymycetales</taxon>
        <taxon>Dacrymycetaceae</taxon>
        <taxon>Calocera</taxon>
    </lineage>
</organism>
<name>A0A165EI28_9BASI</name>
<dbReference type="InterPro" id="IPR011009">
    <property type="entry name" value="Kinase-like_dom_sf"/>
</dbReference>
<dbReference type="GO" id="GO:0004674">
    <property type="term" value="F:protein serine/threonine kinase activity"/>
    <property type="evidence" value="ECO:0007669"/>
    <property type="project" value="TreeGrafter"/>
</dbReference>
<keyword evidence="3" id="KW-0808">Transferase</keyword>
<dbReference type="Gene3D" id="1.10.510.10">
    <property type="entry name" value="Transferase(Phosphotransferase) domain 1"/>
    <property type="match status" value="1"/>
</dbReference>
<dbReference type="PROSITE" id="PS00109">
    <property type="entry name" value="PROTEIN_KINASE_TYR"/>
    <property type="match status" value="1"/>
</dbReference>
<evidence type="ECO:0000313" key="4">
    <source>
        <dbReference type="Proteomes" id="UP000076842"/>
    </source>
</evidence>
<dbReference type="STRING" id="1353952.A0A165EI28"/>
<dbReference type="InterPro" id="IPR008266">
    <property type="entry name" value="Tyr_kinase_AS"/>
</dbReference>
<keyword evidence="3" id="KW-0418">Kinase</keyword>
<reference evidence="3 4" key="1">
    <citation type="journal article" date="2016" name="Mol. Biol. Evol.">
        <title>Comparative Genomics of Early-Diverging Mushroom-Forming Fungi Provides Insights into the Origins of Lignocellulose Decay Capabilities.</title>
        <authorList>
            <person name="Nagy L.G."/>
            <person name="Riley R."/>
            <person name="Tritt A."/>
            <person name="Adam C."/>
            <person name="Daum C."/>
            <person name="Floudas D."/>
            <person name="Sun H."/>
            <person name="Yadav J.S."/>
            <person name="Pangilinan J."/>
            <person name="Larsson K.H."/>
            <person name="Matsuura K."/>
            <person name="Barry K."/>
            <person name="Labutti K."/>
            <person name="Kuo R."/>
            <person name="Ohm R.A."/>
            <person name="Bhattacharya S.S."/>
            <person name="Shirouzu T."/>
            <person name="Yoshinaga Y."/>
            <person name="Martin F.M."/>
            <person name="Grigoriev I.V."/>
            <person name="Hibbett D.S."/>
        </authorList>
    </citation>
    <scope>NUCLEOTIDE SEQUENCE [LARGE SCALE GENOMIC DNA]</scope>
    <source>
        <strain evidence="3 4">HHB12733</strain>
    </source>
</reference>
<dbReference type="EMBL" id="KV424004">
    <property type="protein sequence ID" value="KZT54909.1"/>
    <property type="molecule type" value="Genomic_DNA"/>
</dbReference>